<proteinExistence type="predicted"/>
<accession>A0A0D8XBP9</accession>
<organism evidence="2 3">
    <name type="scientific">Dictyocaulus viviparus</name>
    <name type="common">Bovine lungworm</name>
    <dbReference type="NCBI Taxonomy" id="29172"/>
    <lineage>
        <taxon>Eukaryota</taxon>
        <taxon>Metazoa</taxon>
        <taxon>Ecdysozoa</taxon>
        <taxon>Nematoda</taxon>
        <taxon>Chromadorea</taxon>
        <taxon>Rhabditida</taxon>
        <taxon>Rhabditina</taxon>
        <taxon>Rhabditomorpha</taxon>
        <taxon>Strongyloidea</taxon>
        <taxon>Metastrongylidae</taxon>
        <taxon>Dictyocaulus</taxon>
    </lineage>
</organism>
<dbReference type="Proteomes" id="UP000053766">
    <property type="component" value="Unassembled WGS sequence"/>
</dbReference>
<dbReference type="Pfam" id="PF01705">
    <property type="entry name" value="CX"/>
    <property type="match status" value="1"/>
</dbReference>
<reference evidence="3" key="2">
    <citation type="journal article" date="2016" name="Sci. Rep.">
        <title>Dictyocaulus viviparus genome, variome and transcriptome elucidate lungworm biology and support future intervention.</title>
        <authorList>
            <person name="McNulty S.N."/>
            <person name="Strube C."/>
            <person name="Rosa B.A."/>
            <person name="Martin J.C."/>
            <person name="Tyagi R."/>
            <person name="Choi Y.J."/>
            <person name="Wang Q."/>
            <person name="Hallsworth Pepin K."/>
            <person name="Zhang X."/>
            <person name="Ozersky P."/>
            <person name="Wilson R.K."/>
            <person name="Sternberg P.W."/>
            <person name="Gasser R.B."/>
            <person name="Mitreva M."/>
        </authorList>
    </citation>
    <scope>NUCLEOTIDE SEQUENCE [LARGE SCALE GENOMIC DNA]</scope>
    <source>
        <strain evidence="3">HannoverDv2000</strain>
    </source>
</reference>
<reference evidence="2 3" key="1">
    <citation type="submission" date="2013-11" db="EMBL/GenBank/DDBJ databases">
        <title>Draft genome of the bovine lungworm Dictyocaulus viviparus.</title>
        <authorList>
            <person name="Mitreva M."/>
        </authorList>
    </citation>
    <scope>NUCLEOTIDE SEQUENCE [LARGE SCALE GENOMIC DNA]</scope>
    <source>
        <strain evidence="2 3">HannoverDv2000</strain>
    </source>
</reference>
<feature type="domain" description="CX" evidence="1">
    <location>
        <begin position="6"/>
        <end position="33"/>
    </location>
</feature>
<evidence type="ECO:0000313" key="3">
    <source>
        <dbReference type="Proteomes" id="UP000053766"/>
    </source>
</evidence>
<dbReference type="AlphaFoldDB" id="A0A0D8XBP9"/>
<name>A0A0D8XBP9_DICVI</name>
<dbReference type="EMBL" id="KN716717">
    <property type="protein sequence ID" value="KJH42045.1"/>
    <property type="molecule type" value="Genomic_DNA"/>
</dbReference>
<evidence type="ECO:0000259" key="1">
    <source>
        <dbReference type="Pfam" id="PF01705"/>
    </source>
</evidence>
<dbReference type="InterPro" id="IPR002619">
    <property type="entry name" value="CX"/>
</dbReference>
<sequence length="95" mass="10950">MASVLKYPNGSRPQRITWACQRGYEYCCGTDCCPVDKQSSLSTLDDIMVPNYAENPPDAYEPSYGPSYETNDFQYESNQLQPNYPQRYLFSDLPR</sequence>
<protein>
    <recommendedName>
        <fullName evidence="1">CX domain-containing protein</fullName>
    </recommendedName>
</protein>
<keyword evidence="3" id="KW-1185">Reference proteome</keyword>
<gene>
    <name evidence="2" type="ORF">DICVIV_11963</name>
</gene>
<evidence type="ECO:0000313" key="2">
    <source>
        <dbReference type="EMBL" id="KJH42045.1"/>
    </source>
</evidence>